<evidence type="ECO:0000259" key="5">
    <source>
        <dbReference type="Pfam" id="PF13610"/>
    </source>
</evidence>
<keyword evidence="3" id="KW-0238">DNA-binding</keyword>
<dbReference type="InterPro" id="IPR032874">
    <property type="entry name" value="DDE_dom"/>
</dbReference>
<reference evidence="7" key="1">
    <citation type="journal article" date="2019" name="Int. J. Syst. Evol. Microbiol.">
        <title>The Global Catalogue of Microorganisms (GCM) 10K type strain sequencing project: providing services to taxonomists for standard genome sequencing and annotation.</title>
        <authorList>
            <consortium name="The Broad Institute Genomics Platform"/>
            <consortium name="The Broad Institute Genome Sequencing Center for Infectious Disease"/>
            <person name="Wu L."/>
            <person name="Ma J."/>
        </authorList>
    </citation>
    <scope>NUCLEOTIDE SEQUENCE [LARGE SCALE GENOMIC DNA]</scope>
    <source>
        <strain evidence="7">JCM 19134</strain>
    </source>
</reference>
<dbReference type="Proteomes" id="UP001409585">
    <property type="component" value="Unassembled WGS sequence"/>
</dbReference>
<gene>
    <name evidence="6" type="ORF">GCM10025791_40180</name>
</gene>
<keyword evidence="4" id="KW-0233">DNA recombination</keyword>
<dbReference type="InterPro" id="IPR047930">
    <property type="entry name" value="Transpos_IS6"/>
</dbReference>
<name>A0AAV3U7Z3_9ALTE</name>
<comment type="caution">
    <text evidence="6">The sequence shown here is derived from an EMBL/GenBank/DDBJ whole genome shotgun (WGS) entry which is preliminary data.</text>
</comment>
<dbReference type="GO" id="GO:0006310">
    <property type="term" value="P:DNA recombination"/>
    <property type="evidence" value="ECO:0007669"/>
    <property type="project" value="UniProtKB-KW"/>
</dbReference>
<comment type="function">
    <text evidence="1">Involved in the transposition of the insertion sequence.</text>
</comment>
<accession>A0AAV3U7Z3</accession>
<dbReference type="AlphaFoldDB" id="A0AAV3U7Z3"/>
<feature type="domain" description="DDE" evidence="5">
    <location>
        <begin position="38"/>
        <end position="159"/>
    </location>
</feature>
<dbReference type="PANTHER" id="PTHR35528">
    <property type="entry name" value="BLL1675 PROTEIN"/>
    <property type="match status" value="1"/>
</dbReference>
<dbReference type="InterPro" id="IPR036397">
    <property type="entry name" value="RNaseH_sf"/>
</dbReference>
<dbReference type="PANTHER" id="PTHR35528:SF3">
    <property type="entry name" value="BLL1675 PROTEIN"/>
    <property type="match status" value="1"/>
</dbReference>
<dbReference type="EMBL" id="BAABLX010000071">
    <property type="protein sequence ID" value="GAA4955906.1"/>
    <property type="molecule type" value="Genomic_DNA"/>
</dbReference>
<keyword evidence="7" id="KW-1185">Reference proteome</keyword>
<dbReference type="SUPFAM" id="SSF53098">
    <property type="entry name" value="Ribonuclease H-like"/>
    <property type="match status" value="1"/>
</dbReference>
<keyword evidence="2" id="KW-0815">Transposition</keyword>
<dbReference type="GO" id="GO:0032196">
    <property type="term" value="P:transposition"/>
    <property type="evidence" value="ECO:0007669"/>
    <property type="project" value="UniProtKB-KW"/>
</dbReference>
<dbReference type="GO" id="GO:0003677">
    <property type="term" value="F:DNA binding"/>
    <property type="evidence" value="ECO:0007669"/>
    <property type="project" value="UniProtKB-KW"/>
</dbReference>
<evidence type="ECO:0000256" key="3">
    <source>
        <dbReference type="ARBA" id="ARBA00023125"/>
    </source>
</evidence>
<evidence type="ECO:0000256" key="1">
    <source>
        <dbReference type="ARBA" id="ARBA00002286"/>
    </source>
</evidence>
<dbReference type="Pfam" id="PF13610">
    <property type="entry name" value="DDE_Tnp_IS240"/>
    <property type="match status" value="1"/>
</dbReference>
<proteinExistence type="predicted"/>
<evidence type="ECO:0000313" key="6">
    <source>
        <dbReference type="EMBL" id="GAA4955906.1"/>
    </source>
</evidence>
<dbReference type="NCBIfam" id="NF033587">
    <property type="entry name" value="transpos_IS6"/>
    <property type="match status" value="1"/>
</dbReference>
<evidence type="ECO:0000256" key="4">
    <source>
        <dbReference type="ARBA" id="ARBA00023172"/>
    </source>
</evidence>
<organism evidence="6 7">
    <name type="scientific">Halioxenophilus aromaticivorans</name>
    <dbReference type="NCBI Taxonomy" id="1306992"/>
    <lineage>
        <taxon>Bacteria</taxon>
        <taxon>Pseudomonadati</taxon>
        <taxon>Pseudomonadota</taxon>
        <taxon>Gammaproteobacteria</taxon>
        <taxon>Alteromonadales</taxon>
        <taxon>Alteromonadaceae</taxon>
        <taxon>Halioxenophilus</taxon>
    </lineage>
</organism>
<protein>
    <recommendedName>
        <fullName evidence="5">DDE domain-containing protein</fullName>
    </recommendedName>
</protein>
<dbReference type="InterPro" id="IPR012337">
    <property type="entry name" value="RNaseH-like_sf"/>
</dbReference>
<evidence type="ECO:0000256" key="2">
    <source>
        <dbReference type="ARBA" id="ARBA00022578"/>
    </source>
</evidence>
<dbReference type="Gene3D" id="3.30.420.10">
    <property type="entry name" value="Ribonuclease H-like superfamily/Ribonuclease H"/>
    <property type="match status" value="1"/>
</dbReference>
<evidence type="ECO:0000313" key="7">
    <source>
        <dbReference type="Proteomes" id="UP001409585"/>
    </source>
</evidence>
<sequence length="159" mass="18670">MKERGIHVDHSTLNRWVLEFSPLLEKEFHKRKRRSGGRIRLDETYLLVKGQWKCLYRAVDKEGNTIDFLLTSKRDKKAAKRLLKKMINRNGKPGLINIDKSGANHAAINDYNQENNTRITIRQSKYLNNVIEQDHRFIKRKMKQAMGFERFSSAARTVA</sequence>
<dbReference type="InterPro" id="IPR052183">
    <property type="entry name" value="IS_Transposase"/>
</dbReference>